<accession>A0A085U4T6</accession>
<dbReference type="OrthoDB" id="5616234at2"/>
<keyword evidence="5 8" id="KW-0472">Membrane</keyword>
<evidence type="ECO:0000256" key="5">
    <source>
        <dbReference type="ARBA" id="ARBA00023136"/>
    </source>
</evidence>
<evidence type="ECO:0000256" key="3">
    <source>
        <dbReference type="ARBA" id="ARBA00022692"/>
    </source>
</evidence>
<feature type="transmembrane region" description="Helical" evidence="8">
    <location>
        <begin position="12"/>
        <end position="29"/>
    </location>
</feature>
<comment type="function">
    <text evidence="6 7">Involved in O antigen modification. Involved in the translocation of bactoprenol-linked glucose across the cytoplasmic membrane.</text>
</comment>
<organism evidence="10">
    <name type="scientific">Yersinia ruckeri</name>
    <dbReference type="NCBI Taxonomy" id="29486"/>
    <lineage>
        <taxon>Bacteria</taxon>
        <taxon>Pseudomonadati</taxon>
        <taxon>Pseudomonadota</taxon>
        <taxon>Gammaproteobacteria</taxon>
        <taxon>Enterobacterales</taxon>
        <taxon>Yersiniaceae</taxon>
        <taxon>Yersinia</taxon>
    </lineage>
</organism>
<reference evidence="11 12" key="2">
    <citation type="submission" date="2018-06" db="EMBL/GenBank/DDBJ databases">
        <authorList>
            <consortium name="Pathogen Informatics"/>
            <person name="Doyle S."/>
        </authorList>
    </citation>
    <scope>NUCLEOTIDE SEQUENCE [LARGE SCALE GENOMIC DNA]</scope>
    <source>
        <strain evidence="11 12">NCTC10476</strain>
    </source>
</reference>
<evidence type="ECO:0000256" key="4">
    <source>
        <dbReference type="ARBA" id="ARBA00022989"/>
    </source>
</evidence>
<evidence type="ECO:0000256" key="7">
    <source>
        <dbReference type="PIRNR" id="PIRNR006298"/>
    </source>
</evidence>
<evidence type="ECO:0000259" key="9">
    <source>
        <dbReference type="Pfam" id="PF04138"/>
    </source>
</evidence>
<dbReference type="PATRIC" id="fig|29486.44.peg.2615"/>
<dbReference type="Pfam" id="PF04138">
    <property type="entry name" value="GtrA_DPMS_TM"/>
    <property type="match status" value="1"/>
</dbReference>
<evidence type="ECO:0000313" key="12">
    <source>
        <dbReference type="Proteomes" id="UP000255169"/>
    </source>
</evidence>
<dbReference type="GO" id="GO:0000271">
    <property type="term" value="P:polysaccharide biosynthetic process"/>
    <property type="evidence" value="ECO:0007669"/>
    <property type="project" value="InterPro"/>
</dbReference>
<evidence type="ECO:0000256" key="8">
    <source>
        <dbReference type="SAM" id="Phobius"/>
    </source>
</evidence>
<keyword evidence="3 8" id="KW-0812">Transmembrane</keyword>
<gene>
    <name evidence="11" type="primary">yfdG</name>
    <name evidence="10" type="ORF">CSF007_12250</name>
    <name evidence="11" type="ORF">NCTC10476_03264</name>
</gene>
<dbReference type="PANTHER" id="PTHR38459">
    <property type="entry name" value="PROPHAGE BACTOPRENOL-LINKED GLUCOSE TRANSLOCASE HOMOLOG"/>
    <property type="match status" value="1"/>
</dbReference>
<dbReference type="Proteomes" id="UP000255169">
    <property type="component" value="Unassembled WGS sequence"/>
</dbReference>
<feature type="transmembrane region" description="Helical" evidence="8">
    <location>
        <begin position="90"/>
        <end position="110"/>
    </location>
</feature>
<dbReference type="EMBL" id="LN681231">
    <property type="protein sequence ID" value="CEK28189.1"/>
    <property type="molecule type" value="Genomic_DNA"/>
</dbReference>
<dbReference type="eggNOG" id="COG2246">
    <property type="taxonomic scope" value="Bacteria"/>
</dbReference>
<dbReference type="GeneID" id="66880084"/>
<evidence type="ECO:0000256" key="2">
    <source>
        <dbReference type="ARBA" id="ARBA00022448"/>
    </source>
</evidence>
<protein>
    <recommendedName>
        <fullName evidence="7">Bactoprenol-linked glucose translocase</fullName>
    </recommendedName>
</protein>
<sequence length="121" mass="13685">MFGLFAKYSSVGVVNTALHWFVFFFLYYGGLEPQATSNLIAFSVTVTFSFLVNARFTFRQPASLKRYLLYVPFMGALSWLIGAYADSQSISPIITIILFSLLSLVVGFIYSKYIVFRTKSI</sequence>
<evidence type="ECO:0000256" key="6">
    <source>
        <dbReference type="ARBA" id="ARBA00025595"/>
    </source>
</evidence>
<dbReference type="InterPro" id="IPR051401">
    <property type="entry name" value="GtrA_CellWall_Glycosyl"/>
</dbReference>
<dbReference type="InterPro" id="IPR007267">
    <property type="entry name" value="GtrA_DPMS_TM"/>
</dbReference>
<dbReference type="STRING" id="29486.UGYR_04670"/>
<dbReference type="PANTHER" id="PTHR38459:SF1">
    <property type="entry name" value="PROPHAGE BACTOPRENOL-LINKED GLUCOSE TRANSLOCASE HOMOLOG"/>
    <property type="match status" value="1"/>
</dbReference>
<keyword evidence="2 7" id="KW-0813">Transport</keyword>
<dbReference type="PIRSF" id="PIRSF006298">
    <property type="entry name" value="GtrA_prd"/>
    <property type="match status" value="1"/>
</dbReference>
<comment type="subcellular location">
    <subcellularLocation>
        <location evidence="1">Membrane</location>
        <topology evidence="1">Multi-pass membrane protein</topology>
    </subcellularLocation>
</comment>
<name>A0A085U4T6_YERRU</name>
<evidence type="ECO:0000256" key="1">
    <source>
        <dbReference type="ARBA" id="ARBA00004141"/>
    </source>
</evidence>
<dbReference type="GO" id="GO:0005886">
    <property type="term" value="C:plasma membrane"/>
    <property type="evidence" value="ECO:0007669"/>
    <property type="project" value="TreeGrafter"/>
</dbReference>
<comment type="similarity">
    <text evidence="7">Belongs to the gtrA family.</text>
</comment>
<dbReference type="EMBL" id="UHJG01000001">
    <property type="protein sequence ID" value="SUQ01881.1"/>
    <property type="molecule type" value="Genomic_DNA"/>
</dbReference>
<keyword evidence="12" id="KW-1185">Reference proteome</keyword>
<dbReference type="InterPro" id="IPR016480">
    <property type="entry name" value="Glc_translocase_bactprenl-link"/>
</dbReference>
<evidence type="ECO:0000313" key="11">
    <source>
        <dbReference type="EMBL" id="SUQ01881.1"/>
    </source>
</evidence>
<feature type="domain" description="GtrA/DPMS transmembrane" evidence="9">
    <location>
        <begin position="7"/>
        <end position="116"/>
    </location>
</feature>
<feature type="transmembrane region" description="Helical" evidence="8">
    <location>
        <begin position="67"/>
        <end position="84"/>
    </location>
</feature>
<evidence type="ECO:0000313" key="10">
    <source>
        <dbReference type="EMBL" id="CEK28189.1"/>
    </source>
</evidence>
<feature type="transmembrane region" description="Helical" evidence="8">
    <location>
        <begin position="35"/>
        <end position="55"/>
    </location>
</feature>
<dbReference type="AlphaFoldDB" id="A0A085U4T6"/>
<dbReference type="RefSeq" id="WP_038244201.1">
    <property type="nucleotide sequence ID" value="NZ_CABIHT010000007.1"/>
</dbReference>
<keyword evidence="4 8" id="KW-1133">Transmembrane helix</keyword>
<reference evidence="10" key="1">
    <citation type="journal article" date="2015" name="Genome Announc.">
        <title>Complete Genome Sequence of Yersinia ruckeri Strain CSF007-82, Etiologic Agent of Red Mouth Disease in Salmonid Fish.</title>
        <authorList>
            <person name="Nelson M.C."/>
            <person name="LaPatra S.E."/>
            <person name="Welch T.J."/>
            <person name="Graf J."/>
        </authorList>
    </citation>
    <scope>NUCLEOTIDE SEQUENCE</scope>
    <source>
        <strain evidence="10">CSF007-82</strain>
    </source>
</reference>
<proteinExistence type="inferred from homology"/>